<dbReference type="Proteomes" id="UP000502823">
    <property type="component" value="Unassembled WGS sequence"/>
</dbReference>
<dbReference type="EMBL" id="BLKM01000626">
    <property type="protein sequence ID" value="GFG36272.1"/>
    <property type="molecule type" value="Genomic_DNA"/>
</dbReference>
<name>A0A6L2PYD3_COPFO</name>
<accession>A0A6L2PYD3</accession>
<evidence type="ECO:0000313" key="1">
    <source>
        <dbReference type="EMBL" id="GFG36272.1"/>
    </source>
</evidence>
<sequence>MKFMSHGYVKTNLEVKRTRKTTKSPKHRDEYNHKSRYENMFQPVDMDQIGESSSLATQLSNSNFHLPKQELEKFDGGIKNWLGFLGQFKKINDGGKSNDMDKFQYLVQATVPGSKAWELIERFPLSVKILFCMGQVAHVRELLSLVLAEGIKRERMALSTLYDKLETQLHTLETVGVTREKMVACKLMVVV</sequence>
<dbReference type="InParanoid" id="A0A6L2PYD3"/>
<gene>
    <name evidence="1" type="ORF">Cfor_08881</name>
</gene>
<evidence type="ECO:0000313" key="2">
    <source>
        <dbReference type="Proteomes" id="UP000502823"/>
    </source>
</evidence>
<protein>
    <submittedName>
        <fullName evidence="1">Uncharacterized protein</fullName>
    </submittedName>
</protein>
<keyword evidence="2" id="KW-1185">Reference proteome</keyword>
<organism evidence="1 2">
    <name type="scientific">Coptotermes formosanus</name>
    <name type="common">Formosan subterranean termite</name>
    <dbReference type="NCBI Taxonomy" id="36987"/>
    <lineage>
        <taxon>Eukaryota</taxon>
        <taxon>Metazoa</taxon>
        <taxon>Ecdysozoa</taxon>
        <taxon>Arthropoda</taxon>
        <taxon>Hexapoda</taxon>
        <taxon>Insecta</taxon>
        <taxon>Pterygota</taxon>
        <taxon>Neoptera</taxon>
        <taxon>Polyneoptera</taxon>
        <taxon>Dictyoptera</taxon>
        <taxon>Blattodea</taxon>
        <taxon>Blattoidea</taxon>
        <taxon>Termitoidae</taxon>
        <taxon>Rhinotermitidae</taxon>
        <taxon>Coptotermes</taxon>
    </lineage>
</organism>
<dbReference type="AlphaFoldDB" id="A0A6L2PYD3"/>
<proteinExistence type="predicted"/>
<reference evidence="2" key="1">
    <citation type="submission" date="2020-01" db="EMBL/GenBank/DDBJ databases">
        <title>Draft genome sequence of the Termite Coptotermes fromosanus.</title>
        <authorList>
            <person name="Itakura S."/>
            <person name="Yosikawa Y."/>
            <person name="Umezawa K."/>
        </authorList>
    </citation>
    <scope>NUCLEOTIDE SEQUENCE [LARGE SCALE GENOMIC DNA]</scope>
</reference>
<dbReference type="OrthoDB" id="5967017at2759"/>
<comment type="caution">
    <text evidence="1">The sequence shown here is derived from an EMBL/GenBank/DDBJ whole genome shotgun (WGS) entry which is preliminary data.</text>
</comment>